<dbReference type="InterPro" id="IPR008333">
    <property type="entry name" value="Cbr1-like_FAD-bd_dom"/>
</dbReference>
<comment type="caution">
    <text evidence="3">The sequence shown here is derived from an EMBL/GenBank/DDBJ whole genome shotgun (WGS) entry which is preliminary data.</text>
</comment>
<feature type="binding site" evidence="1">
    <location>
        <position position="296"/>
    </location>
    <ligand>
        <name>[2Fe-2S] cluster</name>
        <dbReference type="ChEBI" id="CHEBI:190135"/>
    </ligand>
</feature>
<dbReference type="EMBL" id="AASE01000008">
    <property type="protein sequence ID" value="EAT59020.1"/>
    <property type="molecule type" value="Genomic_DNA"/>
</dbReference>
<feature type="binding site" evidence="1">
    <location>
        <position position="299"/>
    </location>
    <ligand>
        <name>[2Fe-2S] cluster</name>
        <dbReference type="ChEBI" id="CHEBI:190135"/>
    </ligand>
</feature>
<dbReference type="PRINTS" id="PR00410">
    <property type="entry name" value="PHEHYDRXLASE"/>
</dbReference>
<dbReference type="Gene3D" id="2.40.30.10">
    <property type="entry name" value="Translation factors"/>
    <property type="match status" value="1"/>
</dbReference>
<dbReference type="PANTHER" id="PTHR43513">
    <property type="entry name" value="DIHYDROOROTATE DEHYDROGENASE B (NAD(+)), ELECTRON TRANSFER SUBUNIT"/>
    <property type="match status" value="1"/>
</dbReference>
<dbReference type="Gene3D" id="3.40.50.80">
    <property type="entry name" value="Nucleotide-binding domain of ferredoxin-NADP reductase (FNR) module"/>
    <property type="match status" value="1"/>
</dbReference>
<reference evidence="3 4" key="2">
    <citation type="submission" date="2006-07" db="EMBL/GenBank/DDBJ databases">
        <title>Sequencing of the draft genome and assembly of Chlorobium ferroxidans DSM 13031.</title>
        <authorList>
            <consortium name="US DOE Joint Genome Institute (JGI-PGF)"/>
            <person name="Copeland A."/>
            <person name="Lucas S."/>
            <person name="Lapidus A."/>
            <person name="Barry K."/>
            <person name="Glavina del Rio T."/>
            <person name="Dalin E."/>
            <person name="Tice H."/>
            <person name="Bruce D."/>
            <person name="Pitluck S."/>
            <person name="Richardson P."/>
        </authorList>
    </citation>
    <scope>NUCLEOTIDE SEQUENCE [LARGE SCALE GENOMIC DNA]</scope>
    <source>
        <strain evidence="3 4">DSM 13031</strain>
    </source>
</reference>
<evidence type="ECO:0000313" key="4">
    <source>
        <dbReference type="Proteomes" id="UP000004162"/>
    </source>
</evidence>
<comment type="cofactor">
    <cofactor evidence="1">
        <name>[2Fe-2S] cluster</name>
        <dbReference type="ChEBI" id="CHEBI:190135"/>
    </cofactor>
    <text evidence="1">Binds 1 [2Fe-2S] cluster per subunit.</text>
</comment>
<dbReference type="Pfam" id="PF10418">
    <property type="entry name" value="DHODB_Fe-S_bind"/>
    <property type="match status" value="1"/>
</dbReference>
<dbReference type="InterPro" id="IPR039261">
    <property type="entry name" value="FNR_nucleotide-bd"/>
</dbReference>
<reference evidence="3 4" key="1">
    <citation type="submission" date="2006-07" db="EMBL/GenBank/DDBJ databases">
        <title>Annotation of the draft genome assembly of Chlorobium ferroxidans DSM 13031.</title>
        <authorList>
            <consortium name="US DOE Joint Genome Institute (JGI-ORNL)"/>
            <person name="Larimer F."/>
            <person name="Land M."/>
            <person name="Hauser L."/>
        </authorList>
    </citation>
    <scope>NUCLEOTIDE SEQUENCE [LARGE SCALE GENOMIC DNA]</scope>
    <source>
        <strain evidence="3 4">DSM 13031</strain>
    </source>
</reference>
<keyword evidence="1" id="KW-0001">2Fe-2S</keyword>
<dbReference type="SUPFAM" id="SSF52343">
    <property type="entry name" value="Ferredoxin reductase-like, C-terminal NADP-linked domain"/>
    <property type="match status" value="1"/>
</dbReference>
<dbReference type="GO" id="GO:0051537">
    <property type="term" value="F:2 iron, 2 sulfur cluster binding"/>
    <property type="evidence" value="ECO:0007669"/>
    <property type="project" value="UniProtKB-KW"/>
</dbReference>
<dbReference type="InterPro" id="IPR017938">
    <property type="entry name" value="Riboflavin_synthase-like_b-brl"/>
</dbReference>
<dbReference type="InterPro" id="IPR012165">
    <property type="entry name" value="Cyt_c3_hydrogenase_gsu"/>
</dbReference>
<keyword evidence="4" id="KW-1185">Reference proteome</keyword>
<dbReference type="InterPro" id="IPR017927">
    <property type="entry name" value="FAD-bd_FR_type"/>
</dbReference>
<dbReference type="InterPro" id="IPR001433">
    <property type="entry name" value="OxRdtase_FAD/NAD-bd"/>
</dbReference>
<feature type="binding site" evidence="1">
    <location>
        <position position="307"/>
    </location>
    <ligand>
        <name>[2Fe-2S] cluster</name>
        <dbReference type="ChEBI" id="CHEBI:190135"/>
    </ligand>
</feature>
<organism evidence="3 4">
    <name type="scientific">Chlorobium ferrooxidans DSM 13031</name>
    <dbReference type="NCBI Taxonomy" id="377431"/>
    <lineage>
        <taxon>Bacteria</taxon>
        <taxon>Pseudomonadati</taxon>
        <taxon>Chlorobiota</taxon>
        <taxon>Chlorobiia</taxon>
        <taxon>Chlorobiales</taxon>
        <taxon>Chlorobiaceae</taxon>
        <taxon>Chlorobium/Pelodictyon group</taxon>
        <taxon>Chlorobium</taxon>
    </lineage>
</organism>
<evidence type="ECO:0000256" key="1">
    <source>
        <dbReference type="PIRSR" id="PIRSR006816-2"/>
    </source>
</evidence>
<evidence type="ECO:0000259" key="2">
    <source>
        <dbReference type="PROSITE" id="PS51384"/>
    </source>
</evidence>
<feature type="domain" description="FAD-binding FR-type" evidence="2">
    <location>
        <begin position="55"/>
        <end position="155"/>
    </location>
</feature>
<dbReference type="InterPro" id="IPR019480">
    <property type="entry name" value="Dihydroorotate_DH_Fe-S-bd"/>
</dbReference>
<keyword evidence="1" id="KW-0411">Iron-sulfur</keyword>
<dbReference type="CDD" id="cd06221">
    <property type="entry name" value="sulfite_reductase_like"/>
    <property type="match status" value="1"/>
</dbReference>
<dbReference type="SUPFAM" id="SSF63380">
    <property type="entry name" value="Riboflavin synthase domain-like"/>
    <property type="match status" value="1"/>
</dbReference>
<dbReference type="GO" id="GO:0046872">
    <property type="term" value="F:metal ion binding"/>
    <property type="evidence" value="ECO:0007669"/>
    <property type="project" value="UniProtKB-KW"/>
</dbReference>
<dbReference type="PROSITE" id="PS51384">
    <property type="entry name" value="FAD_FR"/>
    <property type="match status" value="1"/>
</dbReference>
<dbReference type="Proteomes" id="UP000004162">
    <property type="component" value="Unassembled WGS sequence"/>
</dbReference>
<keyword evidence="1" id="KW-0408">Iron</keyword>
<dbReference type="GO" id="GO:0016491">
    <property type="term" value="F:oxidoreductase activity"/>
    <property type="evidence" value="ECO:0007669"/>
    <property type="project" value="InterPro"/>
</dbReference>
<evidence type="ECO:0000313" key="3">
    <source>
        <dbReference type="EMBL" id="EAT59020.1"/>
    </source>
</evidence>
<keyword evidence="1" id="KW-0479">Metal-binding</keyword>
<dbReference type="InterPro" id="IPR050353">
    <property type="entry name" value="PyrK_electron_transfer"/>
</dbReference>
<gene>
    <name evidence="3" type="ORF">CferDRAFT_1019</name>
</gene>
<dbReference type="AlphaFoldDB" id="Q0YRW7"/>
<protein>
    <submittedName>
        <fullName evidence="3">Oxidoreductase FAD/NAD(P)-binding:Oxidoreductase FAD-binding region</fullName>
    </submittedName>
</protein>
<dbReference type="GO" id="GO:0050660">
    <property type="term" value="F:flavin adenine dinucleotide binding"/>
    <property type="evidence" value="ECO:0007669"/>
    <property type="project" value="InterPro"/>
</dbReference>
<name>Q0YRW7_9CHLB</name>
<dbReference type="PIRSF" id="PIRSF006816">
    <property type="entry name" value="Cyc3_hyd_g"/>
    <property type="match status" value="1"/>
</dbReference>
<dbReference type="PANTHER" id="PTHR43513:SF1">
    <property type="entry name" value="ANAEROBIC SULFITE REDUCTASE SUBUNIT B"/>
    <property type="match status" value="1"/>
</dbReference>
<proteinExistence type="predicted"/>
<sequence>MSCGNQPEGCHQRPKTGEGYMHDQRFVIPRQELNREDFASSVPDFNRRSEVMNTDMGYKCTVTNIVRLTRQEKLFQIRIIDPVERALFRFRPGQFLMLELPGYGEVPISISSSSTNHEFLELCIRKAGSVTTALFNAGEGARVAIRGPFGSSFPMDEMAGHNVLLIAGGLGIAPLRAPLFWINEHRNRFLDVSLLYGAKDPSQLLFTWQFNEWDMISHIGLHTIVEHGSEEWTGKTGMITDLFNDISIDPATTYAIVCGPPVMFKFVCGWLDGLGIPMNRMFVSLERRMHCGMGKCCRCMVGSTFTCIDGPVFDYWSVMNLKEAI</sequence>
<dbReference type="GO" id="GO:0006221">
    <property type="term" value="P:pyrimidine nucleotide biosynthetic process"/>
    <property type="evidence" value="ECO:0007669"/>
    <property type="project" value="InterPro"/>
</dbReference>
<accession>Q0YRW7</accession>
<dbReference type="Pfam" id="PF00970">
    <property type="entry name" value="FAD_binding_6"/>
    <property type="match status" value="1"/>
</dbReference>
<feature type="binding site" evidence="1">
    <location>
        <position position="291"/>
    </location>
    <ligand>
        <name>[2Fe-2S] cluster</name>
        <dbReference type="ChEBI" id="CHEBI:190135"/>
    </ligand>
</feature>
<dbReference type="Pfam" id="PF00175">
    <property type="entry name" value="NAD_binding_1"/>
    <property type="match status" value="1"/>
</dbReference>